<proteinExistence type="predicted"/>
<comment type="caution">
    <text evidence="2">The sequence shown here is derived from an EMBL/GenBank/DDBJ whole genome shotgun (WGS) entry which is preliminary data.</text>
</comment>
<keyword evidence="3" id="KW-1185">Reference proteome</keyword>
<sequence length="161" mass="17523">MERKPLLSSARGSDTDVGYLGNSSNFNGDRGNDIEAIAVTVEKKERHIFLFQRSVTSSLLYYILYTGVLLCGRFAEGELSYRPPFFGYCPPVHSRVKSVGGASYGGDMPSLLVIGGGECTRGRHSVQVLSANTLKTQSGGAMGGDRKRTQRHGSFRPFPLK</sequence>
<evidence type="ECO:0000256" key="1">
    <source>
        <dbReference type="SAM" id="MobiDB-lite"/>
    </source>
</evidence>
<gene>
    <name evidence="2" type="ORF">KP79_PYT25309</name>
</gene>
<feature type="region of interest" description="Disordered" evidence="1">
    <location>
        <begin position="136"/>
        <end position="161"/>
    </location>
</feature>
<accession>A0A210PKZ1</accession>
<protein>
    <submittedName>
        <fullName evidence="2">Uncharacterized protein</fullName>
    </submittedName>
</protein>
<reference evidence="2 3" key="1">
    <citation type="journal article" date="2017" name="Nat. Ecol. Evol.">
        <title>Scallop genome provides insights into evolution of bilaterian karyotype and development.</title>
        <authorList>
            <person name="Wang S."/>
            <person name="Zhang J."/>
            <person name="Jiao W."/>
            <person name="Li J."/>
            <person name="Xun X."/>
            <person name="Sun Y."/>
            <person name="Guo X."/>
            <person name="Huan P."/>
            <person name="Dong B."/>
            <person name="Zhang L."/>
            <person name="Hu X."/>
            <person name="Sun X."/>
            <person name="Wang J."/>
            <person name="Zhao C."/>
            <person name="Wang Y."/>
            <person name="Wang D."/>
            <person name="Huang X."/>
            <person name="Wang R."/>
            <person name="Lv J."/>
            <person name="Li Y."/>
            <person name="Zhang Z."/>
            <person name="Liu B."/>
            <person name="Lu W."/>
            <person name="Hui Y."/>
            <person name="Liang J."/>
            <person name="Zhou Z."/>
            <person name="Hou R."/>
            <person name="Li X."/>
            <person name="Liu Y."/>
            <person name="Li H."/>
            <person name="Ning X."/>
            <person name="Lin Y."/>
            <person name="Zhao L."/>
            <person name="Xing Q."/>
            <person name="Dou J."/>
            <person name="Li Y."/>
            <person name="Mao J."/>
            <person name="Guo H."/>
            <person name="Dou H."/>
            <person name="Li T."/>
            <person name="Mu C."/>
            <person name="Jiang W."/>
            <person name="Fu Q."/>
            <person name="Fu X."/>
            <person name="Miao Y."/>
            <person name="Liu J."/>
            <person name="Yu Q."/>
            <person name="Li R."/>
            <person name="Liao H."/>
            <person name="Li X."/>
            <person name="Kong Y."/>
            <person name="Jiang Z."/>
            <person name="Chourrout D."/>
            <person name="Li R."/>
            <person name="Bao Z."/>
        </authorList>
    </citation>
    <scope>NUCLEOTIDE SEQUENCE [LARGE SCALE GENOMIC DNA]</scope>
    <source>
        <strain evidence="2 3">PY_sf001</strain>
    </source>
</reference>
<dbReference type="EMBL" id="NEDP02005594">
    <property type="protein sequence ID" value="OWF37151.1"/>
    <property type="molecule type" value="Genomic_DNA"/>
</dbReference>
<dbReference type="Proteomes" id="UP000242188">
    <property type="component" value="Unassembled WGS sequence"/>
</dbReference>
<evidence type="ECO:0000313" key="3">
    <source>
        <dbReference type="Proteomes" id="UP000242188"/>
    </source>
</evidence>
<organism evidence="2 3">
    <name type="scientific">Mizuhopecten yessoensis</name>
    <name type="common">Japanese scallop</name>
    <name type="synonym">Patinopecten yessoensis</name>
    <dbReference type="NCBI Taxonomy" id="6573"/>
    <lineage>
        <taxon>Eukaryota</taxon>
        <taxon>Metazoa</taxon>
        <taxon>Spiralia</taxon>
        <taxon>Lophotrochozoa</taxon>
        <taxon>Mollusca</taxon>
        <taxon>Bivalvia</taxon>
        <taxon>Autobranchia</taxon>
        <taxon>Pteriomorphia</taxon>
        <taxon>Pectinida</taxon>
        <taxon>Pectinoidea</taxon>
        <taxon>Pectinidae</taxon>
        <taxon>Mizuhopecten</taxon>
    </lineage>
</organism>
<dbReference type="AlphaFoldDB" id="A0A210PKZ1"/>
<name>A0A210PKZ1_MIZYE</name>
<evidence type="ECO:0000313" key="2">
    <source>
        <dbReference type="EMBL" id="OWF37151.1"/>
    </source>
</evidence>